<dbReference type="InterPro" id="IPR011079">
    <property type="entry name" value="Ala_racemase_C"/>
</dbReference>
<evidence type="ECO:0000313" key="5">
    <source>
        <dbReference type="EMBL" id="BDZ51324.1"/>
    </source>
</evidence>
<dbReference type="SMART" id="SM01005">
    <property type="entry name" value="Ala_racemase_C"/>
    <property type="match status" value="1"/>
</dbReference>
<dbReference type="InterPro" id="IPR009006">
    <property type="entry name" value="Ala_racemase/Decarboxylase_C"/>
</dbReference>
<evidence type="ECO:0000256" key="3">
    <source>
        <dbReference type="ARBA" id="ARBA00023235"/>
    </source>
</evidence>
<keyword evidence="3" id="KW-0413">Isomerase</keyword>
<evidence type="ECO:0000256" key="1">
    <source>
        <dbReference type="ARBA" id="ARBA00001933"/>
    </source>
</evidence>
<dbReference type="InterPro" id="IPR000821">
    <property type="entry name" value="Ala_racemase"/>
</dbReference>
<dbReference type="PANTHER" id="PTHR30511">
    <property type="entry name" value="ALANINE RACEMASE"/>
    <property type="match status" value="1"/>
</dbReference>
<sequence length="89" mass="9004">MRGRRVPVVGAMSMNALVVDLGPVGPGDPGEEVTVFGGSTAVAPTVGDWAAWAGTLPQDVVTAVGRALPRHVVGASSVRDGRAAERRSA</sequence>
<organism evidence="5 6">
    <name type="scientific">Frondihabitans sucicola</name>
    <dbReference type="NCBI Taxonomy" id="1268041"/>
    <lineage>
        <taxon>Bacteria</taxon>
        <taxon>Bacillati</taxon>
        <taxon>Actinomycetota</taxon>
        <taxon>Actinomycetes</taxon>
        <taxon>Micrococcales</taxon>
        <taxon>Microbacteriaceae</taxon>
        <taxon>Frondihabitans</taxon>
    </lineage>
</organism>
<gene>
    <name evidence="5" type="ORF">GCM10025867_35650</name>
</gene>
<evidence type="ECO:0000313" key="6">
    <source>
        <dbReference type="Proteomes" id="UP001321486"/>
    </source>
</evidence>
<dbReference type="SUPFAM" id="SSF50621">
    <property type="entry name" value="Alanine racemase C-terminal domain-like"/>
    <property type="match status" value="1"/>
</dbReference>
<name>A0ABM8GS60_9MICO</name>
<dbReference type="Proteomes" id="UP001321486">
    <property type="component" value="Chromosome"/>
</dbReference>
<evidence type="ECO:0000256" key="2">
    <source>
        <dbReference type="ARBA" id="ARBA00022898"/>
    </source>
</evidence>
<reference evidence="6" key="1">
    <citation type="journal article" date="2019" name="Int. J. Syst. Evol. Microbiol.">
        <title>The Global Catalogue of Microorganisms (GCM) 10K type strain sequencing project: providing services to taxonomists for standard genome sequencing and annotation.</title>
        <authorList>
            <consortium name="The Broad Institute Genomics Platform"/>
            <consortium name="The Broad Institute Genome Sequencing Center for Infectious Disease"/>
            <person name="Wu L."/>
            <person name="Ma J."/>
        </authorList>
    </citation>
    <scope>NUCLEOTIDE SEQUENCE [LARGE SCALE GENOMIC DNA]</scope>
    <source>
        <strain evidence="6">NBRC 108728</strain>
    </source>
</reference>
<dbReference type="PANTHER" id="PTHR30511:SF0">
    <property type="entry name" value="ALANINE RACEMASE, CATABOLIC-RELATED"/>
    <property type="match status" value="1"/>
</dbReference>
<keyword evidence="6" id="KW-1185">Reference proteome</keyword>
<dbReference type="Gene3D" id="2.40.37.10">
    <property type="entry name" value="Lyase, Ornithine Decarboxylase, Chain A, domain 1"/>
    <property type="match status" value="1"/>
</dbReference>
<evidence type="ECO:0000259" key="4">
    <source>
        <dbReference type="SMART" id="SM01005"/>
    </source>
</evidence>
<feature type="domain" description="Alanine racemase C-terminal" evidence="4">
    <location>
        <begin position="2"/>
        <end position="73"/>
    </location>
</feature>
<dbReference type="EMBL" id="AP027732">
    <property type="protein sequence ID" value="BDZ51324.1"/>
    <property type="molecule type" value="Genomic_DNA"/>
</dbReference>
<accession>A0ABM8GS60</accession>
<proteinExistence type="predicted"/>
<keyword evidence="2" id="KW-0663">Pyridoxal phosphate</keyword>
<dbReference type="Pfam" id="PF00842">
    <property type="entry name" value="Ala_racemase_C"/>
    <property type="match status" value="1"/>
</dbReference>
<comment type="cofactor">
    <cofactor evidence="1">
        <name>pyridoxal 5'-phosphate</name>
        <dbReference type="ChEBI" id="CHEBI:597326"/>
    </cofactor>
</comment>
<protein>
    <recommendedName>
        <fullName evidence="4">Alanine racemase C-terminal domain-containing protein</fullName>
    </recommendedName>
</protein>